<dbReference type="AlphaFoldDB" id="W1PYN9"/>
<protein>
    <submittedName>
        <fullName evidence="1">Uncharacterized protein</fullName>
    </submittedName>
</protein>
<organism evidence="1 2">
    <name type="scientific">Amborella trichopoda</name>
    <dbReference type="NCBI Taxonomy" id="13333"/>
    <lineage>
        <taxon>Eukaryota</taxon>
        <taxon>Viridiplantae</taxon>
        <taxon>Streptophyta</taxon>
        <taxon>Embryophyta</taxon>
        <taxon>Tracheophyta</taxon>
        <taxon>Spermatophyta</taxon>
        <taxon>Magnoliopsida</taxon>
        <taxon>Amborellales</taxon>
        <taxon>Amborellaceae</taxon>
        <taxon>Amborella</taxon>
    </lineage>
</organism>
<keyword evidence="2" id="KW-1185">Reference proteome</keyword>
<accession>W1PYN9</accession>
<proteinExistence type="predicted"/>
<gene>
    <name evidence="1" type="ORF">AMTR_s00041p00206290</name>
</gene>
<dbReference type="HOGENOM" id="CLU_2213467_0_0_1"/>
<dbReference type="EMBL" id="KI392588">
    <property type="protein sequence ID" value="ERN13458.1"/>
    <property type="molecule type" value="Genomic_DNA"/>
</dbReference>
<dbReference type="Proteomes" id="UP000017836">
    <property type="component" value="Unassembled WGS sequence"/>
</dbReference>
<dbReference type="Gramene" id="ERN13458">
    <property type="protein sequence ID" value="ERN13458"/>
    <property type="gene ID" value="AMTR_s00041p00206290"/>
</dbReference>
<evidence type="ECO:0000313" key="1">
    <source>
        <dbReference type="EMBL" id="ERN13458.1"/>
    </source>
</evidence>
<reference evidence="2" key="1">
    <citation type="journal article" date="2013" name="Science">
        <title>The Amborella genome and the evolution of flowering plants.</title>
        <authorList>
            <consortium name="Amborella Genome Project"/>
        </authorList>
    </citation>
    <scope>NUCLEOTIDE SEQUENCE [LARGE SCALE GENOMIC DNA]</scope>
</reference>
<name>W1PYN9_AMBTC</name>
<evidence type="ECO:0000313" key="2">
    <source>
        <dbReference type="Proteomes" id="UP000017836"/>
    </source>
</evidence>
<sequence length="107" mass="11593">MILFCIYTFTVREACCPLRNIGGLCYIIASHIYVQKAYPTVSCQGDIRITPALLVRPRVGLIPTTVLALDGVMMEPSVSVPKVTVARFVAALIADPVLDLDGLADRT</sequence>